<reference evidence="9 10" key="1">
    <citation type="submission" date="2019-08" db="EMBL/GenBank/DDBJ databases">
        <title>Deep-cultivation of Planctomycetes and their phenomic and genomic characterization uncovers novel biology.</title>
        <authorList>
            <person name="Wiegand S."/>
            <person name="Jogler M."/>
            <person name="Boedeker C."/>
            <person name="Pinto D."/>
            <person name="Vollmers J."/>
            <person name="Rivas-Marin E."/>
            <person name="Kohn T."/>
            <person name="Peeters S.H."/>
            <person name="Heuer A."/>
            <person name="Rast P."/>
            <person name="Oberbeckmann S."/>
            <person name="Bunk B."/>
            <person name="Jeske O."/>
            <person name="Meyerdierks A."/>
            <person name="Storesund J.E."/>
            <person name="Kallscheuer N."/>
            <person name="Luecker S."/>
            <person name="Lage O.M."/>
            <person name="Pohl T."/>
            <person name="Merkel B.J."/>
            <person name="Hornburger P."/>
            <person name="Mueller R.-W."/>
            <person name="Bruemmer F."/>
            <person name="Labrenz M."/>
            <person name="Spormann A.M."/>
            <person name="Op Den Camp H."/>
            <person name="Overmann J."/>
            <person name="Amann R."/>
            <person name="Jetten M.S.M."/>
            <person name="Mascher T."/>
            <person name="Medema M.H."/>
            <person name="Devos D.P."/>
            <person name="Kaster A.-K."/>
            <person name="Ovreas L."/>
            <person name="Rohde M."/>
            <person name="Galperin M.Y."/>
            <person name="Jogler C."/>
        </authorList>
    </citation>
    <scope>NUCLEOTIDE SEQUENCE [LARGE SCALE GENOMIC DNA]</scope>
    <source>
        <strain evidence="9 10">LF1</strain>
    </source>
</reference>
<dbReference type="InterPro" id="IPR002876">
    <property type="entry name" value="Transcrip_reg_TACO1-like"/>
</dbReference>
<proteinExistence type="inferred from homology"/>
<accession>A0A5B1CRA7</accession>
<dbReference type="InterPro" id="IPR048300">
    <property type="entry name" value="TACO1_YebC-like_2nd/3rd_dom"/>
</dbReference>
<keyword evidence="2 6" id="KW-0963">Cytoplasm</keyword>
<evidence type="ECO:0000256" key="3">
    <source>
        <dbReference type="ARBA" id="ARBA00023015"/>
    </source>
</evidence>
<dbReference type="Gene3D" id="3.30.70.980">
    <property type="match status" value="2"/>
</dbReference>
<dbReference type="Pfam" id="PF20772">
    <property type="entry name" value="TACO1_YebC_N"/>
    <property type="match status" value="1"/>
</dbReference>
<evidence type="ECO:0000256" key="2">
    <source>
        <dbReference type="ARBA" id="ARBA00022490"/>
    </source>
</evidence>
<evidence type="ECO:0000256" key="5">
    <source>
        <dbReference type="ARBA" id="ARBA00023163"/>
    </source>
</evidence>
<sequence length="249" mass="27305">MAGHSKWANIQHRKGRVDAARGKLWSKLSKAIIIAAKDGGGDPDANFRLRKAVDDAKAVSMPKDNIERAIKRGTGEIEGGILEEIVYEGYGPGGVAVMCETLTDNRNRTGPEMKTLFSKHGGDVGKTGCVAYLFDRKGMFVFPGDCDEESLTMVALENGGEDIEQTDEGKFQVTCPPENYDALSEAFDAAELKPEISEVTRMPQMMVDVDVDSARRVIRLLEAIDEHDDVQNVSTNLNITDEMMSEDES</sequence>
<keyword evidence="10" id="KW-1185">Reference proteome</keyword>
<dbReference type="Pfam" id="PF01709">
    <property type="entry name" value="Transcrip_reg"/>
    <property type="match status" value="1"/>
</dbReference>
<dbReference type="InterPro" id="IPR049083">
    <property type="entry name" value="TACO1_YebC_N"/>
</dbReference>
<dbReference type="NCBIfam" id="TIGR01033">
    <property type="entry name" value="YebC/PmpR family DNA-binding transcriptional regulator"/>
    <property type="match status" value="1"/>
</dbReference>
<feature type="domain" description="TACO1/YebC-like second and third" evidence="7">
    <location>
        <begin position="82"/>
        <end position="237"/>
    </location>
</feature>
<evidence type="ECO:0000259" key="7">
    <source>
        <dbReference type="Pfam" id="PF01709"/>
    </source>
</evidence>
<dbReference type="AlphaFoldDB" id="A0A5B1CRA7"/>
<gene>
    <name evidence="9" type="ORF">LF1_44740</name>
</gene>
<evidence type="ECO:0000313" key="10">
    <source>
        <dbReference type="Proteomes" id="UP000322699"/>
    </source>
</evidence>
<comment type="caution">
    <text evidence="9">The sequence shown here is derived from an EMBL/GenBank/DDBJ whole genome shotgun (WGS) entry which is preliminary data.</text>
</comment>
<evidence type="ECO:0000313" key="9">
    <source>
        <dbReference type="EMBL" id="KAA1261913.1"/>
    </source>
</evidence>
<keyword evidence="4 6" id="KW-0238">DNA-binding</keyword>
<dbReference type="NCBIfam" id="NF009044">
    <property type="entry name" value="PRK12378.1"/>
    <property type="match status" value="1"/>
</dbReference>
<dbReference type="PANTHER" id="PTHR12532:SF6">
    <property type="entry name" value="TRANSCRIPTIONAL REGULATORY PROTEIN YEBC-RELATED"/>
    <property type="match status" value="1"/>
</dbReference>
<protein>
    <recommendedName>
        <fullName evidence="6">Probable transcriptional regulatory protein LF1_44740</fullName>
    </recommendedName>
</protein>
<evidence type="ECO:0000259" key="8">
    <source>
        <dbReference type="Pfam" id="PF20772"/>
    </source>
</evidence>
<comment type="similarity">
    <text evidence="1 6">Belongs to the TACO1 family.</text>
</comment>
<dbReference type="SUPFAM" id="SSF75625">
    <property type="entry name" value="YebC-like"/>
    <property type="match status" value="1"/>
</dbReference>
<name>A0A5B1CRA7_9BACT</name>
<dbReference type="InterPro" id="IPR029072">
    <property type="entry name" value="YebC-like"/>
</dbReference>
<dbReference type="GO" id="GO:0003677">
    <property type="term" value="F:DNA binding"/>
    <property type="evidence" value="ECO:0007669"/>
    <property type="project" value="UniProtKB-UniRule"/>
</dbReference>
<dbReference type="InterPro" id="IPR017856">
    <property type="entry name" value="Integrase-like_N"/>
</dbReference>
<organism evidence="9 10">
    <name type="scientific">Rubripirellula obstinata</name>
    <dbReference type="NCBI Taxonomy" id="406547"/>
    <lineage>
        <taxon>Bacteria</taxon>
        <taxon>Pseudomonadati</taxon>
        <taxon>Planctomycetota</taxon>
        <taxon>Planctomycetia</taxon>
        <taxon>Pirellulales</taxon>
        <taxon>Pirellulaceae</taxon>
        <taxon>Rubripirellula</taxon>
    </lineage>
</organism>
<evidence type="ECO:0000256" key="1">
    <source>
        <dbReference type="ARBA" id="ARBA00008724"/>
    </source>
</evidence>
<evidence type="ECO:0000256" key="6">
    <source>
        <dbReference type="HAMAP-Rule" id="MF_00693"/>
    </source>
</evidence>
<dbReference type="GO" id="GO:0006355">
    <property type="term" value="P:regulation of DNA-templated transcription"/>
    <property type="evidence" value="ECO:0007669"/>
    <property type="project" value="UniProtKB-UniRule"/>
</dbReference>
<feature type="domain" description="TACO1/YebC-like N-terminal" evidence="8">
    <location>
        <begin position="5"/>
        <end position="76"/>
    </location>
</feature>
<keyword evidence="5 6" id="KW-0804">Transcription</keyword>
<dbReference type="Gene3D" id="1.10.10.200">
    <property type="match status" value="1"/>
</dbReference>
<dbReference type="InterPro" id="IPR026564">
    <property type="entry name" value="Transcrip_reg_TACO1-like_dom3"/>
</dbReference>
<dbReference type="Proteomes" id="UP000322699">
    <property type="component" value="Unassembled WGS sequence"/>
</dbReference>
<dbReference type="NCBIfam" id="NF001030">
    <property type="entry name" value="PRK00110.1"/>
    <property type="match status" value="1"/>
</dbReference>
<dbReference type="OrthoDB" id="9781053at2"/>
<dbReference type="FunFam" id="1.10.10.200:FF:000002">
    <property type="entry name" value="Probable transcriptional regulatory protein CLM62_37755"/>
    <property type="match status" value="1"/>
</dbReference>
<dbReference type="HAMAP" id="MF_00693">
    <property type="entry name" value="Transcrip_reg_TACO1"/>
    <property type="match status" value="1"/>
</dbReference>
<dbReference type="PANTHER" id="PTHR12532">
    <property type="entry name" value="TRANSLATIONAL ACTIVATOR OF CYTOCHROME C OXIDASE 1"/>
    <property type="match status" value="1"/>
</dbReference>
<comment type="subcellular location">
    <subcellularLocation>
        <location evidence="6">Cytoplasm</location>
    </subcellularLocation>
</comment>
<dbReference type="EMBL" id="VRLW01000001">
    <property type="protein sequence ID" value="KAA1261913.1"/>
    <property type="molecule type" value="Genomic_DNA"/>
</dbReference>
<dbReference type="GO" id="GO:0005829">
    <property type="term" value="C:cytosol"/>
    <property type="evidence" value="ECO:0007669"/>
    <property type="project" value="TreeGrafter"/>
</dbReference>
<dbReference type="RefSeq" id="WP_068266895.1">
    <property type="nucleotide sequence ID" value="NZ_LWSK01000136.1"/>
</dbReference>
<keyword evidence="3 6" id="KW-0805">Transcription regulation</keyword>
<evidence type="ECO:0000256" key="4">
    <source>
        <dbReference type="ARBA" id="ARBA00023125"/>
    </source>
</evidence>